<reference evidence="9" key="1">
    <citation type="journal article" date="2010" name="Genome Biol.">
        <title>Genome sequence of the necrotrophic plant pathogen Pythium ultimum reveals original pathogenicity mechanisms and effector repertoire.</title>
        <authorList>
            <person name="Levesque C.A."/>
            <person name="Brouwer H."/>
            <person name="Cano L."/>
            <person name="Hamilton J.P."/>
            <person name="Holt C."/>
            <person name="Huitema E."/>
            <person name="Raffaele S."/>
            <person name="Robideau G.P."/>
            <person name="Thines M."/>
            <person name="Win J."/>
            <person name="Zerillo M.M."/>
            <person name="Beakes G.W."/>
            <person name="Boore J.L."/>
            <person name="Busam D."/>
            <person name="Dumas B."/>
            <person name="Ferriera S."/>
            <person name="Fuerstenberg S.I."/>
            <person name="Gachon C.M."/>
            <person name="Gaulin E."/>
            <person name="Govers F."/>
            <person name="Grenville-Briggs L."/>
            <person name="Horner N."/>
            <person name="Hostetler J."/>
            <person name="Jiang R.H."/>
            <person name="Johnson J."/>
            <person name="Krajaejun T."/>
            <person name="Lin H."/>
            <person name="Meijer H.J."/>
            <person name="Moore B."/>
            <person name="Morris P."/>
            <person name="Phuntmart V."/>
            <person name="Puiu D."/>
            <person name="Shetty J."/>
            <person name="Stajich J.E."/>
            <person name="Tripathy S."/>
            <person name="Wawra S."/>
            <person name="van West P."/>
            <person name="Whitty B.R."/>
            <person name="Coutinho P.M."/>
            <person name="Henrissat B."/>
            <person name="Martin F."/>
            <person name="Thomas P.D."/>
            <person name="Tyler B.M."/>
            <person name="De Vries R.P."/>
            <person name="Kamoun S."/>
            <person name="Yandell M."/>
            <person name="Tisserat N."/>
            <person name="Buell C.R."/>
        </authorList>
    </citation>
    <scope>NUCLEOTIDE SEQUENCE</scope>
    <source>
        <strain evidence="9">DAOM:BR144</strain>
    </source>
</reference>
<proteinExistence type="inferred from homology"/>
<keyword evidence="6" id="KW-0732">Signal</keyword>
<feature type="domain" description="Peptidase A1" evidence="7">
    <location>
        <begin position="95"/>
        <end position="408"/>
    </location>
</feature>
<evidence type="ECO:0000259" key="7">
    <source>
        <dbReference type="PROSITE" id="PS51767"/>
    </source>
</evidence>
<evidence type="ECO:0000256" key="3">
    <source>
        <dbReference type="ARBA" id="ARBA00022750"/>
    </source>
</evidence>
<sequence length="549" mass="60722">MRSYSQRCPALRWRSLLLLLMCALFARSGVDAAPIRIALSRRAPNHVRIKDKSVGSAVVQRPEDQNASTPLRGRELRAISKSKRVPLKNYGNVQYIGKVAFGNPLQLLDVVFDTGSSDTWIPSLDCAVCGSHNRFEYPLSTTFLDTQEKFYDAYGSGSVAGTIVVDTVTVGNYRVDNVKFGVITEETERLQMFIADGIFGLAFEGLAHISRPTLFTSLAQQNPEVDNMFAFYLTPEAYQRGSELHIGGYDLSVVGKNASFHYTPVVKLPEFDAYMYWTIKMNHFSNNSDDATNLCDPYCYAIVDTGTSLISVPEGMYSQVMQTISDGLNCNDVDCEDVDVKQFPVLRFGMEPDNVFLLQPEDYVMCYGWGQCRIQLQSTADEWWILGDVFIKTYYTLFDAQNMRIGFACDGDVCQGGKGDIYGGDDDSGAFQAWKNAFLVGSCLAAASMFLFVFFMNQQDEDGDNALGGLVDRAHTASSYHGHHDPKMPLLYGEDSDSPSKSAYGYNSQGGVYPVVVARVSSYDEARRNFAGLPSPLAPRGRGDDDAAV</sequence>
<evidence type="ECO:0000313" key="8">
    <source>
        <dbReference type="EnsemblProtists" id="PYU1_T014539"/>
    </source>
</evidence>
<keyword evidence="3 5" id="KW-0064">Aspartyl protease</keyword>
<comment type="similarity">
    <text evidence="1 5">Belongs to the peptidase A1 family.</text>
</comment>
<dbReference type="FunFam" id="2.40.70.10:FF:000008">
    <property type="entry name" value="Cathepsin D"/>
    <property type="match status" value="1"/>
</dbReference>
<dbReference type="InterPro" id="IPR033121">
    <property type="entry name" value="PEPTIDASE_A1"/>
</dbReference>
<dbReference type="Gene3D" id="2.40.70.10">
    <property type="entry name" value="Acid Proteases"/>
    <property type="match status" value="2"/>
</dbReference>
<evidence type="ECO:0000256" key="6">
    <source>
        <dbReference type="SAM" id="SignalP"/>
    </source>
</evidence>
<dbReference type="GO" id="GO:0006508">
    <property type="term" value="P:proteolysis"/>
    <property type="evidence" value="ECO:0007669"/>
    <property type="project" value="UniProtKB-KW"/>
</dbReference>
<feature type="active site" evidence="4">
    <location>
        <position position="304"/>
    </location>
</feature>
<dbReference type="HOGENOM" id="CLU_013253_11_0_1"/>
<dbReference type="InterPro" id="IPR001461">
    <property type="entry name" value="Aspartic_peptidase_A1"/>
</dbReference>
<dbReference type="PANTHER" id="PTHR47966">
    <property type="entry name" value="BETA-SITE APP-CLEAVING ENZYME, ISOFORM A-RELATED"/>
    <property type="match status" value="1"/>
</dbReference>
<dbReference type="PROSITE" id="PS00141">
    <property type="entry name" value="ASP_PROTEASE"/>
    <property type="match status" value="2"/>
</dbReference>
<dbReference type="OMA" id="FGMAPDN"/>
<keyword evidence="2 5" id="KW-0645">Protease</keyword>
<dbReference type="EnsemblProtists" id="PYU1_T014539">
    <property type="protein sequence ID" value="PYU1_T014539"/>
    <property type="gene ID" value="PYU1_G014508"/>
</dbReference>
<evidence type="ECO:0000256" key="1">
    <source>
        <dbReference type="ARBA" id="ARBA00007447"/>
    </source>
</evidence>
<dbReference type="InterPro" id="IPR021109">
    <property type="entry name" value="Peptidase_aspartic_dom_sf"/>
</dbReference>
<dbReference type="Proteomes" id="UP000019132">
    <property type="component" value="Unassembled WGS sequence"/>
</dbReference>
<dbReference type="Pfam" id="PF00026">
    <property type="entry name" value="Asp"/>
    <property type="match status" value="1"/>
</dbReference>
<reference evidence="8" key="3">
    <citation type="submission" date="2015-02" db="UniProtKB">
        <authorList>
            <consortium name="EnsemblProtists"/>
        </authorList>
    </citation>
    <scope>IDENTIFICATION</scope>
    <source>
        <strain evidence="8">DAOM BR144</strain>
    </source>
</reference>
<dbReference type="InterPro" id="IPR001969">
    <property type="entry name" value="Aspartic_peptidase_AS"/>
</dbReference>
<dbReference type="AlphaFoldDB" id="K3XBE0"/>
<dbReference type="SUPFAM" id="SSF50630">
    <property type="entry name" value="Acid proteases"/>
    <property type="match status" value="1"/>
</dbReference>
<feature type="chain" id="PRO_5003868591" description="Peptidase A1 domain-containing protein" evidence="6">
    <location>
        <begin position="33"/>
        <end position="549"/>
    </location>
</feature>
<dbReference type="InParanoid" id="K3XBE0"/>
<dbReference type="PROSITE" id="PS51767">
    <property type="entry name" value="PEPTIDASE_A1"/>
    <property type="match status" value="1"/>
</dbReference>
<keyword evidence="9" id="KW-1185">Reference proteome</keyword>
<dbReference type="InterPro" id="IPR034164">
    <property type="entry name" value="Pepsin-like_dom"/>
</dbReference>
<organism evidence="8 9">
    <name type="scientific">Globisporangium ultimum (strain ATCC 200006 / CBS 805.95 / DAOM BR144)</name>
    <name type="common">Pythium ultimum</name>
    <dbReference type="NCBI Taxonomy" id="431595"/>
    <lineage>
        <taxon>Eukaryota</taxon>
        <taxon>Sar</taxon>
        <taxon>Stramenopiles</taxon>
        <taxon>Oomycota</taxon>
        <taxon>Peronosporomycetes</taxon>
        <taxon>Pythiales</taxon>
        <taxon>Pythiaceae</taxon>
        <taxon>Globisporangium</taxon>
    </lineage>
</organism>
<evidence type="ECO:0000256" key="2">
    <source>
        <dbReference type="ARBA" id="ARBA00022670"/>
    </source>
</evidence>
<feature type="active site" evidence="4">
    <location>
        <position position="113"/>
    </location>
</feature>
<dbReference type="PRINTS" id="PR00792">
    <property type="entry name" value="PEPSIN"/>
</dbReference>
<dbReference type="CDD" id="cd05471">
    <property type="entry name" value="pepsin_like"/>
    <property type="match status" value="1"/>
</dbReference>
<dbReference type="Gene3D" id="2.60.40.1960">
    <property type="match status" value="1"/>
</dbReference>
<dbReference type="GO" id="GO:0004190">
    <property type="term" value="F:aspartic-type endopeptidase activity"/>
    <property type="evidence" value="ECO:0007669"/>
    <property type="project" value="UniProtKB-KW"/>
</dbReference>
<keyword evidence="5" id="KW-0378">Hydrolase</keyword>
<dbReference type="PANTHER" id="PTHR47966:SF51">
    <property type="entry name" value="BETA-SITE APP-CLEAVING ENZYME, ISOFORM A-RELATED"/>
    <property type="match status" value="1"/>
</dbReference>
<evidence type="ECO:0000256" key="5">
    <source>
        <dbReference type="RuleBase" id="RU000454"/>
    </source>
</evidence>
<evidence type="ECO:0000256" key="4">
    <source>
        <dbReference type="PIRSR" id="PIRSR601461-1"/>
    </source>
</evidence>
<feature type="signal peptide" evidence="6">
    <location>
        <begin position="1"/>
        <end position="32"/>
    </location>
</feature>
<reference evidence="9" key="2">
    <citation type="submission" date="2010-04" db="EMBL/GenBank/DDBJ databases">
        <authorList>
            <person name="Buell R."/>
            <person name="Hamilton J."/>
            <person name="Hostetler J."/>
        </authorList>
    </citation>
    <scope>NUCLEOTIDE SEQUENCE [LARGE SCALE GENOMIC DNA]</scope>
    <source>
        <strain evidence="9">DAOM:BR144</strain>
    </source>
</reference>
<protein>
    <recommendedName>
        <fullName evidence="7">Peptidase A1 domain-containing protein</fullName>
    </recommendedName>
</protein>
<dbReference type="VEuPathDB" id="FungiDB:PYU1_G014508"/>
<evidence type="ECO:0000313" key="9">
    <source>
        <dbReference type="Proteomes" id="UP000019132"/>
    </source>
</evidence>
<accession>K3XBE0</accession>
<dbReference type="EMBL" id="GL376574">
    <property type="status" value="NOT_ANNOTATED_CDS"/>
    <property type="molecule type" value="Genomic_DNA"/>
</dbReference>
<name>K3XBE0_GLOUD</name>
<dbReference type="STRING" id="431595.K3XBE0"/>
<dbReference type="eggNOG" id="KOG1339">
    <property type="taxonomic scope" value="Eukaryota"/>
</dbReference>